<dbReference type="SUPFAM" id="SSF103473">
    <property type="entry name" value="MFS general substrate transporter"/>
    <property type="match status" value="1"/>
</dbReference>
<gene>
    <name evidence="2" type="ORF">G4Z02_08480</name>
</gene>
<dbReference type="InterPro" id="IPR036259">
    <property type="entry name" value="MFS_trans_sf"/>
</dbReference>
<feature type="transmembrane region" description="Helical" evidence="1">
    <location>
        <begin position="77"/>
        <end position="99"/>
    </location>
</feature>
<keyword evidence="1" id="KW-0812">Transmembrane</keyword>
<feature type="transmembrane region" description="Helical" evidence="1">
    <location>
        <begin position="38"/>
        <end position="57"/>
    </location>
</feature>
<keyword evidence="1" id="KW-1133">Transmembrane helix</keyword>
<name>A0A7L7KVJ7_9MOLU</name>
<feature type="transmembrane region" description="Helical" evidence="1">
    <location>
        <begin position="141"/>
        <end position="160"/>
    </location>
</feature>
<feature type="transmembrane region" description="Helical" evidence="1">
    <location>
        <begin position="196"/>
        <end position="216"/>
    </location>
</feature>
<accession>A0A7L7KVJ7</accession>
<feature type="transmembrane region" description="Helical" evidence="1">
    <location>
        <begin position="172"/>
        <end position="190"/>
    </location>
</feature>
<keyword evidence="1" id="KW-0472">Membrane</keyword>
<reference evidence="2 3" key="1">
    <citation type="submission" date="2020-02" db="EMBL/GenBank/DDBJ databases">
        <authorList>
            <person name="Zheng R.K."/>
            <person name="Sun C.M."/>
        </authorList>
    </citation>
    <scope>NUCLEOTIDE SEQUENCE [LARGE SCALE GENOMIC DNA]</scope>
    <source>
        <strain evidence="3">zrk13</strain>
    </source>
</reference>
<proteinExistence type="predicted"/>
<dbReference type="RefSeq" id="WP_258877586.1">
    <property type="nucleotide sequence ID" value="NZ_CP048914.1"/>
</dbReference>
<evidence type="ECO:0000256" key="1">
    <source>
        <dbReference type="SAM" id="Phobius"/>
    </source>
</evidence>
<dbReference type="Proteomes" id="UP000514720">
    <property type="component" value="Chromosome"/>
</dbReference>
<keyword evidence="3" id="KW-1185">Reference proteome</keyword>
<evidence type="ECO:0008006" key="4">
    <source>
        <dbReference type="Google" id="ProtNLM"/>
    </source>
</evidence>
<evidence type="ECO:0000313" key="2">
    <source>
        <dbReference type="EMBL" id="QMS85778.1"/>
    </source>
</evidence>
<evidence type="ECO:0000313" key="3">
    <source>
        <dbReference type="Proteomes" id="UP000514720"/>
    </source>
</evidence>
<dbReference type="EMBL" id="CP048914">
    <property type="protein sequence ID" value="QMS85778.1"/>
    <property type="molecule type" value="Genomic_DNA"/>
</dbReference>
<dbReference type="KEGG" id="xcl:G4Z02_08480"/>
<dbReference type="AlphaFoldDB" id="A0A7L7KVJ7"/>
<protein>
    <recommendedName>
        <fullName evidence="4">DUF998 domain-containing protein</fullName>
    </recommendedName>
</protein>
<sequence length="258" mass="30580">MVQKPLIQIVPDEIRAELEQRQFLDIQRSLYKERIKRWTIMGLLLTALLFTIVFGTIENPFQYTFSKIGNRFTVGNRVLFIVWAGYTGFVIQSSVFGLFHIENYRRQRDYIFIYIATGFLILTALAPSLDHLPFWTQVHLITAGLFALFLTLGFTPFILWVARENPRLRRNVYIWMSVIWGGGITWYFLLGNTGMFEIWFFGFFLIFLLYLSLTLFEEIIVKKSIILLRDEENLNIGIEKIFINLDEKPKKRRLKRKK</sequence>
<organism evidence="2 3">
    <name type="scientific">Candidatus Xianfuyuplasma coldseepsis</name>
    <dbReference type="NCBI Taxonomy" id="2782163"/>
    <lineage>
        <taxon>Bacteria</taxon>
        <taxon>Bacillati</taxon>
        <taxon>Mycoplasmatota</taxon>
        <taxon>Mollicutes</taxon>
        <taxon>Candidatus Izemoplasmatales</taxon>
        <taxon>Candidatus Izemoplasmataceae</taxon>
        <taxon>Candidatus Xianfuyuplasma</taxon>
    </lineage>
</organism>
<feature type="transmembrane region" description="Helical" evidence="1">
    <location>
        <begin position="111"/>
        <end position="129"/>
    </location>
</feature>